<dbReference type="PANTHER" id="PTHR30461">
    <property type="entry name" value="DNA-INVERTASE FROM LAMBDOID PROPHAGE"/>
    <property type="match status" value="1"/>
</dbReference>
<accession>A0A081LDC2</accession>
<dbReference type="AlphaFoldDB" id="A0A081LDC2"/>
<reference evidence="6 7" key="1">
    <citation type="submission" date="2012-09" db="EMBL/GenBank/DDBJ databases">
        <title>Genome Sequence of Bacillus sp. DW5-4.</title>
        <authorList>
            <person name="Lai Q."/>
            <person name="Liu Y."/>
            <person name="Shao Z."/>
        </authorList>
    </citation>
    <scope>NUCLEOTIDE SEQUENCE [LARGE SCALE GENOMIC DNA]</scope>
    <source>
        <strain evidence="6 7">DW5-4</strain>
    </source>
</reference>
<keyword evidence="2" id="KW-0233">DNA recombination</keyword>
<dbReference type="InterPro" id="IPR038109">
    <property type="entry name" value="DNA_bind_recomb_sf"/>
</dbReference>
<dbReference type="GO" id="GO:0000150">
    <property type="term" value="F:DNA strand exchange activity"/>
    <property type="evidence" value="ECO:0007669"/>
    <property type="project" value="InterPro"/>
</dbReference>
<dbReference type="InterPro" id="IPR011109">
    <property type="entry name" value="DNA_bind_recombinase_dom"/>
</dbReference>
<keyword evidence="3" id="KW-0175">Coiled coil</keyword>
<evidence type="ECO:0000313" key="6">
    <source>
        <dbReference type="EMBL" id="KEP27248.1"/>
    </source>
</evidence>
<dbReference type="Gene3D" id="3.40.50.1390">
    <property type="entry name" value="Resolvase, N-terminal catalytic domain"/>
    <property type="match status" value="1"/>
</dbReference>
<keyword evidence="7" id="KW-1185">Reference proteome</keyword>
<evidence type="ECO:0000256" key="2">
    <source>
        <dbReference type="ARBA" id="ARBA00023172"/>
    </source>
</evidence>
<dbReference type="Pfam" id="PF07508">
    <property type="entry name" value="Recombinase"/>
    <property type="match status" value="1"/>
</dbReference>
<dbReference type="InterPro" id="IPR050639">
    <property type="entry name" value="SSR_resolvase"/>
</dbReference>
<evidence type="ECO:0000259" key="4">
    <source>
        <dbReference type="PROSITE" id="PS51736"/>
    </source>
</evidence>
<dbReference type="OrthoDB" id="9811097at2"/>
<evidence type="ECO:0000259" key="5">
    <source>
        <dbReference type="PROSITE" id="PS51737"/>
    </source>
</evidence>
<name>A0A081LDC2_9BACI</name>
<evidence type="ECO:0000256" key="1">
    <source>
        <dbReference type="ARBA" id="ARBA00023125"/>
    </source>
</evidence>
<feature type="domain" description="Resolvase/invertase-type recombinase catalytic" evidence="4">
    <location>
        <begin position="2"/>
        <end position="150"/>
    </location>
</feature>
<dbReference type="SUPFAM" id="SSF53041">
    <property type="entry name" value="Resolvase-like"/>
    <property type="match status" value="1"/>
</dbReference>
<keyword evidence="1" id="KW-0238">DNA-binding</keyword>
<comment type="caution">
    <text evidence="6">The sequence shown here is derived from an EMBL/GenBank/DDBJ whole genome shotgun (WGS) entry which is preliminary data.</text>
</comment>
<dbReference type="eggNOG" id="COG1961">
    <property type="taxonomic scope" value="Bacteria"/>
</dbReference>
<sequence>MKAALYYRVSTPGQATEDKYSLRSQKEELTKYAASQGWTVVGEFQDVGSGGKLEKKGLNQLLDFVEKGNCEVVLCIEQDRLSRLDSLGWEFLKSTLRENQVKIAEPGFITDLDNEDDEFISDLKNLIARREKKKIVLKMMRGKRQRTREGKGWGKTFWEYNYDKATGTYTINENWSWVIPFIDKLYTEKKYSYTTIAQELNKISRTPTGKEWNSALVGIRLKSKAFHGVLEKNFKNEGAISADVPVYPPLRTIETYEKICKIRKEKFKRKKVVFHHFLRKVYFKCDECQRKLSIVHSKNSYATEGYFYLAHGRHIDCKVSINSIRFDQNITKAIKEILKSENMAKKYVKIDHTQKDLEDMKKQVKAERNNLKKFSEKKDLLLPLYLDGKFSKEQLDKQYTMLETQEEHHKKQVRSLEEKLHLIKSKMFNYDLITSYLSVAERFESLLTVEEQTEMISTLFPKGIVYEKEILLEGFLSEDVPIEIAIPIDPDPFNVKNKWERDPISKYNKIQEYMNEHPHLTQKQIAEALDIGPSSIVRLRNRFGEYKNYTKVINHDPKGKAEILKEYYLKNPDASLRKTARDTGIPSTTIRRIKRDYGL</sequence>
<dbReference type="Pfam" id="PF00239">
    <property type="entry name" value="Resolvase"/>
    <property type="match status" value="1"/>
</dbReference>
<dbReference type="PROSITE" id="PS51736">
    <property type="entry name" value="RECOMBINASES_3"/>
    <property type="match status" value="1"/>
</dbReference>
<protein>
    <recommendedName>
        <fullName evidence="8">Recombinase family protein</fullName>
    </recommendedName>
</protein>
<dbReference type="PANTHER" id="PTHR30461:SF2">
    <property type="entry name" value="SERINE RECOMBINASE PINE-RELATED"/>
    <property type="match status" value="1"/>
</dbReference>
<dbReference type="GO" id="GO:0003677">
    <property type="term" value="F:DNA binding"/>
    <property type="evidence" value="ECO:0007669"/>
    <property type="project" value="UniProtKB-KW"/>
</dbReference>
<evidence type="ECO:0000256" key="3">
    <source>
        <dbReference type="SAM" id="Coils"/>
    </source>
</evidence>
<dbReference type="RefSeq" id="WP_034319936.1">
    <property type="nucleotide sequence ID" value="NZ_JOTP01000005.1"/>
</dbReference>
<feature type="coiled-coil region" evidence="3">
    <location>
        <begin position="350"/>
        <end position="419"/>
    </location>
</feature>
<dbReference type="Gene3D" id="3.90.1750.20">
    <property type="entry name" value="Putative Large Serine Recombinase, Chain B, Domain 2"/>
    <property type="match status" value="1"/>
</dbReference>
<organism evidence="6 7">
    <name type="scientific">Bacillus zhangzhouensis</name>
    <dbReference type="NCBI Taxonomy" id="1178540"/>
    <lineage>
        <taxon>Bacteria</taxon>
        <taxon>Bacillati</taxon>
        <taxon>Bacillota</taxon>
        <taxon>Bacilli</taxon>
        <taxon>Bacillales</taxon>
        <taxon>Bacillaceae</taxon>
        <taxon>Bacillus</taxon>
    </lineage>
</organism>
<dbReference type="EMBL" id="JOTP01000005">
    <property type="protein sequence ID" value="KEP27248.1"/>
    <property type="molecule type" value="Genomic_DNA"/>
</dbReference>
<dbReference type="SMART" id="SM00857">
    <property type="entry name" value="Resolvase"/>
    <property type="match status" value="1"/>
</dbReference>
<evidence type="ECO:0008006" key="8">
    <source>
        <dbReference type="Google" id="ProtNLM"/>
    </source>
</evidence>
<dbReference type="CDD" id="cd00338">
    <property type="entry name" value="Ser_Recombinase"/>
    <property type="match status" value="1"/>
</dbReference>
<dbReference type="InterPro" id="IPR006119">
    <property type="entry name" value="Resolv_N"/>
</dbReference>
<gene>
    <name evidence="6" type="ORF">BA70_16350</name>
</gene>
<dbReference type="PROSITE" id="PS51737">
    <property type="entry name" value="RECOMBINASE_DNA_BIND"/>
    <property type="match status" value="1"/>
</dbReference>
<feature type="domain" description="Recombinase" evidence="5">
    <location>
        <begin position="159"/>
        <end position="269"/>
    </location>
</feature>
<dbReference type="InterPro" id="IPR036162">
    <property type="entry name" value="Resolvase-like_N_sf"/>
</dbReference>
<proteinExistence type="predicted"/>
<evidence type="ECO:0000313" key="7">
    <source>
        <dbReference type="Proteomes" id="UP000028091"/>
    </source>
</evidence>
<dbReference type="Proteomes" id="UP000028091">
    <property type="component" value="Unassembled WGS sequence"/>
</dbReference>